<dbReference type="PANTHER" id="PTHR11183">
    <property type="entry name" value="GLYCOGENIN SUBFAMILY MEMBER"/>
    <property type="match status" value="1"/>
</dbReference>
<name>A0A4R8QC75_9PEZI</name>
<evidence type="ECO:0000313" key="2">
    <source>
        <dbReference type="Proteomes" id="UP000295083"/>
    </source>
</evidence>
<proteinExistence type="predicted"/>
<dbReference type="SUPFAM" id="SSF53448">
    <property type="entry name" value="Nucleotide-diphospho-sugar transferases"/>
    <property type="match status" value="1"/>
</dbReference>
<reference evidence="1 2" key="1">
    <citation type="submission" date="2018-11" db="EMBL/GenBank/DDBJ databases">
        <title>Genome sequence and assembly of Colletotrichum spinosum.</title>
        <authorList>
            <person name="Gan P."/>
            <person name="Shirasu K."/>
        </authorList>
    </citation>
    <scope>NUCLEOTIDE SEQUENCE [LARGE SCALE GENOMIC DNA]</scope>
    <source>
        <strain evidence="1 2">CBS 515.97</strain>
    </source>
</reference>
<dbReference type="Gene3D" id="3.90.550.10">
    <property type="entry name" value="Spore Coat Polysaccharide Biosynthesis Protein SpsA, Chain A"/>
    <property type="match status" value="1"/>
</dbReference>
<evidence type="ECO:0000313" key="1">
    <source>
        <dbReference type="EMBL" id="TDZ33504.1"/>
    </source>
</evidence>
<comment type="caution">
    <text evidence="1">The sequence shown here is derived from an EMBL/GenBank/DDBJ whole genome shotgun (WGS) entry which is preliminary data.</text>
</comment>
<gene>
    <name evidence="1" type="primary">GOLS1</name>
    <name evidence="1" type="ORF">C8035_v011922</name>
</gene>
<protein>
    <submittedName>
        <fullName evidence="1">Galactinol synthase 1</fullName>
    </submittedName>
</protein>
<dbReference type="AlphaFoldDB" id="A0A4R8QC75"/>
<dbReference type="EMBL" id="QAPG01000064">
    <property type="protein sequence ID" value="TDZ33504.1"/>
    <property type="molecule type" value="Genomic_DNA"/>
</dbReference>
<accession>A0A4R8QC75</accession>
<organism evidence="1 2">
    <name type="scientific">Colletotrichum spinosum</name>
    <dbReference type="NCBI Taxonomy" id="1347390"/>
    <lineage>
        <taxon>Eukaryota</taxon>
        <taxon>Fungi</taxon>
        <taxon>Dikarya</taxon>
        <taxon>Ascomycota</taxon>
        <taxon>Pezizomycotina</taxon>
        <taxon>Sordariomycetes</taxon>
        <taxon>Hypocreomycetidae</taxon>
        <taxon>Glomerellales</taxon>
        <taxon>Glomerellaceae</taxon>
        <taxon>Colletotrichum</taxon>
        <taxon>Colletotrichum orbiculare species complex</taxon>
    </lineage>
</organism>
<dbReference type="InterPro" id="IPR029044">
    <property type="entry name" value="Nucleotide-diphossugar_trans"/>
</dbReference>
<sequence>MSDGRRALDSDKVWTTLITNLEYLPGLFTLNHSLVKSGSAYPLVALYTDSFPPSGLAALARRGIPAQRIEYLLPTKGRDYSNDPRFYDCWSKLTPFSLTQYSRVVQLDSDMLVLRNMDELMTMKLDDGDWAAENTPDVAIGGGGGTAAAAGGKRSGAAKRDVVSDDGYVSASSDDDVAKNPSTRVFAAGHACVCNPLRKPHYPADWVADNCAFSSQHARPDAAQTAGADPVTSSPLGFMNGGLQVVNPSKKLFEQIVRHMERGAMDMDFADQSLLSELYRGRWVALPYVYNALKTMRWQGVHDEIWRDAEVKNVHYILAPKPWDEIDEQGRWTGTDESHKWWVDMDRERREGEAAKGVVDGF</sequence>
<dbReference type="Proteomes" id="UP000295083">
    <property type="component" value="Unassembled WGS sequence"/>
</dbReference>
<keyword evidence="2" id="KW-1185">Reference proteome</keyword>
<dbReference type="InterPro" id="IPR050587">
    <property type="entry name" value="GNT1/Glycosyltrans_8"/>
</dbReference>